<evidence type="ECO:0000256" key="4">
    <source>
        <dbReference type="ARBA" id="ARBA00022475"/>
    </source>
</evidence>
<dbReference type="EMBL" id="CABFUZ020000195">
    <property type="protein sequence ID" value="VVM07769.1"/>
    <property type="molecule type" value="Genomic_DNA"/>
</dbReference>
<dbReference type="Pfam" id="PF01040">
    <property type="entry name" value="UbiA"/>
    <property type="match status" value="1"/>
</dbReference>
<evidence type="ECO:0000256" key="12">
    <source>
        <dbReference type="SAM" id="Phobius"/>
    </source>
</evidence>
<dbReference type="PANTHER" id="PTHR11048">
    <property type="entry name" value="PRENYLTRANSFERASES"/>
    <property type="match status" value="1"/>
</dbReference>
<comment type="caution">
    <text evidence="13">The sequence shown here is derived from an EMBL/GenBank/DDBJ whole genome shotgun (WGS) entry which is preliminary data.</text>
</comment>
<dbReference type="GO" id="GO:0005886">
    <property type="term" value="C:plasma membrane"/>
    <property type="evidence" value="ECO:0007669"/>
    <property type="project" value="TreeGrafter"/>
</dbReference>
<keyword evidence="14" id="KW-1185">Reference proteome</keyword>
<feature type="transmembrane region" description="Helical" evidence="12">
    <location>
        <begin position="268"/>
        <end position="293"/>
    </location>
</feature>
<dbReference type="NCBIfam" id="TIGR01475">
    <property type="entry name" value="ubiA_other"/>
    <property type="match status" value="1"/>
</dbReference>
<dbReference type="OrthoDB" id="9782418at2"/>
<proteinExistence type="inferred from homology"/>
<dbReference type="InterPro" id="IPR000537">
    <property type="entry name" value="UbiA_prenyltransferase"/>
</dbReference>
<keyword evidence="7" id="KW-0831">Ubiquinone biosynthesis</keyword>
<keyword evidence="10 12" id="KW-0472">Membrane</keyword>
<evidence type="ECO:0000256" key="8">
    <source>
        <dbReference type="ARBA" id="ARBA00022692"/>
    </source>
</evidence>
<evidence type="ECO:0000256" key="10">
    <source>
        <dbReference type="ARBA" id="ARBA00023136"/>
    </source>
</evidence>
<dbReference type="CDD" id="cd13959">
    <property type="entry name" value="PT_UbiA_COQ2"/>
    <property type="match status" value="1"/>
</dbReference>
<reference evidence="13" key="1">
    <citation type="submission" date="2019-09" db="EMBL/GenBank/DDBJ databases">
        <authorList>
            <person name="Cremers G."/>
        </authorList>
    </citation>
    <scope>NUCLEOTIDE SEQUENCE [LARGE SCALE GENOMIC DNA]</scope>
    <source>
        <strain evidence="13">3B</strain>
    </source>
</reference>
<feature type="transmembrane region" description="Helical" evidence="12">
    <location>
        <begin position="239"/>
        <end position="256"/>
    </location>
</feature>
<keyword evidence="8 12" id="KW-0812">Transmembrane</keyword>
<evidence type="ECO:0000313" key="14">
    <source>
        <dbReference type="Proteomes" id="UP000381693"/>
    </source>
</evidence>
<evidence type="ECO:0000256" key="6">
    <source>
        <dbReference type="ARBA" id="ARBA00022679"/>
    </source>
</evidence>
<dbReference type="EC" id="2.5.1.39" evidence="11"/>
<feature type="transmembrane region" description="Helical" evidence="12">
    <location>
        <begin position="169"/>
        <end position="190"/>
    </location>
</feature>
<dbReference type="PANTHER" id="PTHR11048:SF28">
    <property type="entry name" value="4-HYDROXYBENZOATE POLYPRENYLTRANSFERASE, MITOCHONDRIAL"/>
    <property type="match status" value="1"/>
</dbReference>
<dbReference type="FunFam" id="1.20.120.1780:FF:000001">
    <property type="entry name" value="4-hydroxybenzoate octaprenyltransferase"/>
    <property type="match status" value="1"/>
</dbReference>
<sequence length="294" mass="31609">MEGEQIVTSVGSHPSIRIANLLRLIKFSHTLFALPFALASMLVAARGLPTASILGGILVCMVGARTAAMAFNRYVDWEIDQQNPRTAERSRLASRWEALALCLGGLTLFGSGLLLLNGLCRLLALPAIVIILGYSYAKRFTSFCHALLGLALGLAPLGAWAAVRGELTSVAPYLLAASVLSWTFGFDLIYSLQDREVDLRLGLHSFPARYGAATTLRVAQILHGAAWVGWVAFGLQANLSGAYWLACAIAGAALLYEHRLCRKKDGRALNVAFFEVNVAVSLLLLLGVIGSLWL</sequence>
<dbReference type="GO" id="GO:0008412">
    <property type="term" value="F:4-hydroxybenzoate polyprenyltransferase activity"/>
    <property type="evidence" value="ECO:0007669"/>
    <property type="project" value="UniProtKB-EC"/>
</dbReference>
<comment type="cofactor">
    <cofactor evidence="1">
        <name>Mg(2+)</name>
        <dbReference type="ChEBI" id="CHEBI:18420"/>
    </cofactor>
</comment>
<keyword evidence="4" id="KW-1003">Cell membrane</keyword>
<evidence type="ECO:0000256" key="3">
    <source>
        <dbReference type="ARBA" id="ARBA00005985"/>
    </source>
</evidence>
<keyword evidence="5" id="KW-0997">Cell inner membrane</keyword>
<dbReference type="Proteomes" id="UP000381693">
    <property type="component" value="Unassembled WGS sequence"/>
</dbReference>
<accession>A0A5E6MDY0</accession>
<comment type="similarity">
    <text evidence="3">Belongs to the UbiA prenyltransferase family.</text>
</comment>
<dbReference type="InterPro" id="IPR039653">
    <property type="entry name" value="Prenyltransferase"/>
</dbReference>
<feature type="transmembrane region" description="Helical" evidence="12">
    <location>
        <begin position="122"/>
        <end position="137"/>
    </location>
</feature>
<feature type="transmembrane region" description="Helical" evidence="12">
    <location>
        <begin position="210"/>
        <end position="233"/>
    </location>
</feature>
<dbReference type="InterPro" id="IPR044878">
    <property type="entry name" value="UbiA_sf"/>
</dbReference>
<name>A0A5E6MDY0_9BACT</name>
<keyword evidence="6 13" id="KW-0808">Transferase</keyword>
<dbReference type="AlphaFoldDB" id="A0A5E6MDY0"/>
<evidence type="ECO:0000256" key="1">
    <source>
        <dbReference type="ARBA" id="ARBA00001946"/>
    </source>
</evidence>
<feature type="transmembrane region" description="Helical" evidence="12">
    <location>
        <begin position="24"/>
        <end position="45"/>
    </location>
</feature>
<keyword evidence="9 12" id="KW-1133">Transmembrane helix</keyword>
<dbReference type="Gene3D" id="1.10.357.140">
    <property type="entry name" value="UbiA prenyltransferase"/>
    <property type="match status" value="1"/>
</dbReference>
<feature type="transmembrane region" description="Helical" evidence="12">
    <location>
        <begin position="96"/>
        <end position="116"/>
    </location>
</feature>
<comment type="subcellular location">
    <subcellularLocation>
        <location evidence="2">Membrane</location>
        <topology evidence="2">Multi-pass membrane protein</topology>
    </subcellularLocation>
</comment>
<feature type="transmembrane region" description="Helical" evidence="12">
    <location>
        <begin position="51"/>
        <end position="75"/>
    </location>
</feature>
<evidence type="ECO:0000256" key="2">
    <source>
        <dbReference type="ARBA" id="ARBA00004141"/>
    </source>
</evidence>
<evidence type="ECO:0000256" key="5">
    <source>
        <dbReference type="ARBA" id="ARBA00022519"/>
    </source>
</evidence>
<evidence type="ECO:0000313" key="13">
    <source>
        <dbReference type="EMBL" id="VVM07769.1"/>
    </source>
</evidence>
<dbReference type="FunFam" id="1.10.357.140:FF:000008">
    <property type="entry name" value="4-hydroxybenzoate octaprenyltransferase"/>
    <property type="match status" value="1"/>
</dbReference>
<dbReference type="GO" id="GO:0006744">
    <property type="term" value="P:ubiquinone biosynthetic process"/>
    <property type="evidence" value="ECO:0007669"/>
    <property type="project" value="UniProtKB-KW"/>
</dbReference>
<gene>
    <name evidence="13" type="primary">ubiA</name>
    <name evidence="13" type="ORF">MAMC_01812</name>
</gene>
<dbReference type="InterPro" id="IPR006371">
    <property type="entry name" value="Polyprenyltransferase_UbiA-li"/>
</dbReference>
<feature type="transmembrane region" description="Helical" evidence="12">
    <location>
        <begin position="144"/>
        <end position="163"/>
    </location>
</feature>
<evidence type="ECO:0000256" key="9">
    <source>
        <dbReference type="ARBA" id="ARBA00022989"/>
    </source>
</evidence>
<evidence type="ECO:0000256" key="7">
    <source>
        <dbReference type="ARBA" id="ARBA00022688"/>
    </source>
</evidence>
<organism evidence="13 14">
    <name type="scientific">Methylacidimicrobium cyclopophantes</name>
    <dbReference type="NCBI Taxonomy" id="1041766"/>
    <lineage>
        <taxon>Bacteria</taxon>
        <taxon>Pseudomonadati</taxon>
        <taxon>Verrucomicrobiota</taxon>
        <taxon>Methylacidimicrobium</taxon>
    </lineage>
</organism>
<dbReference type="Gene3D" id="1.20.120.1780">
    <property type="entry name" value="UbiA prenyltransferase"/>
    <property type="match status" value="1"/>
</dbReference>
<protein>
    <recommendedName>
        <fullName evidence="11">4-hydroxybenzoate polyprenyltransferase</fullName>
        <ecNumber evidence="11">2.5.1.39</ecNumber>
    </recommendedName>
</protein>
<evidence type="ECO:0000256" key="11">
    <source>
        <dbReference type="ARBA" id="ARBA00034524"/>
    </source>
</evidence>